<dbReference type="EC" id="3.1.26.3" evidence="8"/>
<sequence>MKLSIKYQRLQDRLGYEFKTPALLQLALTHRSHGAHNNERLEFLGDSILNLVIGEALFKRFVDVREGQLSRLRSQLVKGETLAEIAREFELGECLILGEGEMKSGGHRRDSILADSVEALIGAIYTETDFDTCRTHVLSWYAARLSSLTVDTTAKDPKSRLQEHLQGLRKPLPEYEVVEAAGESHAQIFTIECRVVLLKQPVRAQASNRREAEKIAATEILRLLDIQ</sequence>
<reference evidence="12" key="1">
    <citation type="journal article" date="2019" name="Int. J. Syst. Evol. Microbiol.">
        <title>The Global Catalogue of Microorganisms (GCM) 10K type strain sequencing project: providing services to taxonomists for standard genome sequencing and annotation.</title>
        <authorList>
            <consortium name="The Broad Institute Genomics Platform"/>
            <consortium name="The Broad Institute Genome Sequencing Center for Infectious Disease"/>
            <person name="Wu L."/>
            <person name="Ma J."/>
        </authorList>
    </citation>
    <scope>NUCLEOTIDE SEQUENCE [LARGE SCALE GENOMIC DNA]</scope>
    <source>
        <strain evidence="12">KCTC 32239</strain>
    </source>
</reference>
<name>A0ABQ3AT42_9GAMM</name>
<dbReference type="PROSITE" id="PS50142">
    <property type="entry name" value="RNASE_3_2"/>
    <property type="match status" value="1"/>
</dbReference>
<dbReference type="PANTHER" id="PTHR11207">
    <property type="entry name" value="RIBONUCLEASE III"/>
    <property type="match status" value="1"/>
</dbReference>
<dbReference type="SMART" id="SM00535">
    <property type="entry name" value="RIBOc"/>
    <property type="match status" value="1"/>
</dbReference>
<evidence type="ECO:0000259" key="10">
    <source>
        <dbReference type="PROSITE" id="PS50142"/>
    </source>
</evidence>
<protein>
    <recommendedName>
        <fullName evidence="8">Ribonuclease 3</fullName>
        <ecNumber evidence="8">3.1.26.3</ecNumber>
    </recommendedName>
    <alternativeName>
        <fullName evidence="8">Ribonuclease III</fullName>
        <shortName evidence="8">RNase III</shortName>
    </alternativeName>
</protein>
<dbReference type="Gene3D" id="3.30.160.20">
    <property type="match status" value="1"/>
</dbReference>
<dbReference type="Proteomes" id="UP000619761">
    <property type="component" value="Unassembled WGS sequence"/>
</dbReference>
<evidence type="ECO:0000256" key="7">
    <source>
        <dbReference type="ARBA" id="ARBA00022884"/>
    </source>
</evidence>
<proteinExistence type="inferred from homology"/>
<comment type="caution">
    <text evidence="11">The sequence shown here is derived from an EMBL/GenBank/DDBJ whole genome shotgun (WGS) entry which is preliminary data.</text>
</comment>
<keyword evidence="5 8" id="KW-0255">Endonuclease</keyword>
<dbReference type="HAMAP" id="MF_00104">
    <property type="entry name" value="RNase_III"/>
    <property type="match status" value="1"/>
</dbReference>
<dbReference type="EMBL" id="BMYZ01000001">
    <property type="protein sequence ID" value="GGY65043.1"/>
    <property type="molecule type" value="Genomic_DNA"/>
</dbReference>
<dbReference type="Gene3D" id="1.10.1520.10">
    <property type="entry name" value="Ribonuclease III domain"/>
    <property type="match status" value="1"/>
</dbReference>
<feature type="binding site" evidence="8">
    <location>
        <position position="118"/>
    </location>
    <ligand>
        <name>Mg(2+)</name>
        <dbReference type="ChEBI" id="CHEBI:18420"/>
    </ligand>
</feature>
<feature type="active site" evidence="8">
    <location>
        <position position="46"/>
    </location>
</feature>
<dbReference type="SUPFAM" id="SSF54768">
    <property type="entry name" value="dsRNA-binding domain-like"/>
    <property type="match status" value="1"/>
</dbReference>
<keyword evidence="12" id="KW-1185">Reference proteome</keyword>
<dbReference type="Pfam" id="PF14622">
    <property type="entry name" value="Ribonucleas_3_3"/>
    <property type="match status" value="1"/>
</dbReference>
<dbReference type="InterPro" id="IPR011907">
    <property type="entry name" value="RNase_III"/>
</dbReference>
<feature type="binding site" evidence="8">
    <location>
        <position position="115"/>
    </location>
    <ligand>
        <name>Mg(2+)</name>
        <dbReference type="ChEBI" id="CHEBI:18420"/>
    </ligand>
</feature>
<accession>A0ABQ3AT42</accession>
<organism evidence="11 12">
    <name type="scientific">Cellvibrio zantedeschiae</name>
    <dbReference type="NCBI Taxonomy" id="1237077"/>
    <lineage>
        <taxon>Bacteria</taxon>
        <taxon>Pseudomonadati</taxon>
        <taxon>Pseudomonadota</taxon>
        <taxon>Gammaproteobacteria</taxon>
        <taxon>Cellvibrionales</taxon>
        <taxon>Cellvibrionaceae</taxon>
        <taxon>Cellvibrio</taxon>
    </lineage>
</organism>
<dbReference type="CDD" id="cd00593">
    <property type="entry name" value="RIBOc"/>
    <property type="match status" value="1"/>
</dbReference>
<evidence type="ECO:0000256" key="6">
    <source>
        <dbReference type="ARBA" id="ARBA00022801"/>
    </source>
</evidence>
<dbReference type="RefSeq" id="WP_229837590.1">
    <property type="nucleotide sequence ID" value="NZ_BMYZ01000001.1"/>
</dbReference>
<keyword evidence="3 8" id="KW-0507">mRNA processing</keyword>
<feature type="domain" description="RNase III" evidence="10">
    <location>
        <begin position="7"/>
        <end position="129"/>
    </location>
</feature>
<evidence type="ECO:0000256" key="5">
    <source>
        <dbReference type="ARBA" id="ARBA00022759"/>
    </source>
</evidence>
<comment type="similarity">
    <text evidence="2">Belongs to the ribonuclease III family.</text>
</comment>
<dbReference type="SMART" id="SM00358">
    <property type="entry name" value="DSRM"/>
    <property type="match status" value="1"/>
</dbReference>
<dbReference type="PROSITE" id="PS50137">
    <property type="entry name" value="DS_RBD"/>
    <property type="match status" value="1"/>
</dbReference>
<feature type="domain" description="DRBM" evidence="9">
    <location>
        <begin position="156"/>
        <end position="226"/>
    </location>
</feature>
<dbReference type="PROSITE" id="PS00517">
    <property type="entry name" value="RNASE_3_1"/>
    <property type="match status" value="1"/>
</dbReference>
<feature type="binding site" evidence="8">
    <location>
        <position position="42"/>
    </location>
    <ligand>
        <name>Mg(2+)</name>
        <dbReference type="ChEBI" id="CHEBI:18420"/>
    </ligand>
</feature>
<evidence type="ECO:0000256" key="8">
    <source>
        <dbReference type="HAMAP-Rule" id="MF_00104"/>
    </source>
</evidence>
<evidence type="ECO:0000313" key="11">
    <source>
        <dbReference type="EMBL" id="GGY65043.1"/>
    </source>
</evidence>
<feature type="active site" evidence="8">
    <location>
        <position position="118"/>
    </location>
</feature>
<evidence type="ECO:0000256" key="1">
    <source>
        <dbReference type="ARBA" id="ARBA00000109"/>
    </source>
</evidence>
<dbReference type="NCBIfam" id="TIGR02191">
    <property type="entry name" value="RNaseIII"/>
    <property type="match status" value="1"/>
</dbReference>
<dbReference type="InterPro" id="IPR000999">
    <property type="entry name" value="RNase_III_dom"/>
</dbReference>
<dbReference type="SUPFAM" id="SSF69065">
    <property type="entry name" value="RNase III domain-like"/>
    <property type="match status" value="1"/>
</dbReference>
<keyword evidence="8" id="KW-0819">tRNA processing</keyword>
<comment type="subcellular location">
    <subcellularLocation>
        <location evidence="8">Cytoplasm</location>
    </subcellularLocation>
</comment>
<keyword evidence="8" id="KW-0460">Magnesium</keyword>
<evidence type="ECO:0000259" key="9">
    <source>
        <dbReference type="PROSITE" id="PS50137"/>
    </source>
</evidence>
<keyword evidence="4 8" id="KW-0540">Nuclease</keyword>
<gene>
    <name evidence="8 11" type="primary">rnc</name>
    <name evidence="11" type="ORF">GCM10011613_06080</name>
</gene>
<keyword evidence="8" id="KW-0963">Cytoplasm</keyword>
<dbReference type="InterPro" id="IPR036389">
    <property type="entry name" value="RNase_III_sf"/>
</dbReference>
<comment type="subunit">
    <text evidence="8">Homodimer.</text>
</comment>
<evidence type="ECO:0000256" key="3">
    <source>
        <dbReference type="ARBA" id="ARBA00022664"/>
    </source>
</evidence>
<keyword evidence="7 8" id="KW-0694">RNA-binding</keyword>
<keyword evidence="8" id="KW-0479">Metal-binding</keyword>
<keyword evidence="8" id="KW-0699">rRNA-binding</keyword>
<dbReference type="CDD" id="cd10845">
    <property type="entry name" value="DSRM_RNAse_III_family"/>
    <property type="match status" value="1"/>
</dbReference>
<dbReference type="PANTHER" id="PTHR11207:SF0">
    <property type="entry name" value="RIBONUCLEASE 3"/>
    <property type="match status" value="1"/>
</dbReference>
<keyword evidence="6 8" id="KW-0378">Hydrolase</keyword>
<comment type="cofactor">
    <cofactor evidence="8">
        <name>Mg(2+)</name>
        <dbReference type="ChEBI" id="CHEBI:18420"/>
    </cofactor>
</comment>
<evidence type="ECO:0000256" key="4">
    <source>
        <dbReference type="ARBA" id="ARBA00022722"/>
    </source>
</evidence>
<comment type="function">
    <text evidence="8">Digests double-stranded RNA. Involved in the processing of primary rRNA transcript to yield the immediate precursors to the large and small rRNAs (23S and 16S). Processes some mRNAs, and tRNAs when they are encoded in the rRNA operon. Processes pre-crRNA and tracrRNA of type II CRISPR loci if present in the organism.</text>
</comment>
<evidence type="ECO:0000313" key="12">
    <source>
        <dbReference type="Proteomes" id="UP000619761"/>
    </source>
</evidence>
<evidence type="ECO:0000256" key="2">
    <source>
        <dbReference type="ARBA" id="ARBA00010183"/>
    </source>
</evidence>
<comment type="catalytic activity">
    <reaction evidence="1 8">
        <text>Endonucleolytic cleavage to 5'-phosphomonoester.</text>
        <dbReference type="EC" id="3.1.26.3"/>
    </reaction>
</comment>
<keyword evidence="8" id="KW-0698">rRNA processing</keyword>
<dbReference type="InterPro" id="IPR014720">
    <property type="entry name" value="dsRBD_dom"/>
</dbReference>
<dbReference type="Pfam" id="PF00035">
    <property type="entry name" value="dsrm"/>
    <property type="match status" value="1"/>
</dbReference>